<accession>A0A401TWL1</accession>
<gene>
    <name evidence="2" type="ORF">chiPu_0031215</name>
</gene>
<feature type="non-terminal residue" evidence="2">
    <location>
        <position position="31"/>
    </location>
</feature>
<proteinExistence type="predicted"/>
<organism evidence="2 3">
    <name type="scientific">Chiloscyllium punctatum</name>
    <name type="common">Brownbanded bambooshark</name>
    <name type="synonym">Hemiscyllium punctatum</name>
    <dbReference type="NCBI Taxonomy" id="137246"/>
    <lineage>
        <taxon>Eukaryota</taxon>
        <taxon>Metazoa</taxon>
        <taxon>Chordata</taxon>
        <taxon>Craniata</taxon>
        <taxon>Vertebrata</taxon>
        <taxon>Chondrichthyes</taxon>
        <taxon>Elasmobranchii</taxon>
        <taxon>Galeomorphii</taxon>
        <taxon>Galeoidea</taxon>
        <taxon>Orectolobiformes</taxon>
        <taxon>Hemiscylliidae</taxon>
        <taxon>Chiloscyllium</taxon>
    </lineage>
</organism>
<dbReference type="Proteomes" id="UP000287033">
    <property type="component" value="Unassembled WGS sequence"/>
</dbReference>
<keyword evidence="3" id="KW-1185">Reference proteome</keyword>
<evidence type="ECO:0000313" key="2">
    <source>
        <dbReference type="EMBL" id="GCC47010.1"/>
    </source>
</evidence>
<dbReference type="EMBL" id="BEZZ01204054">
    <property type="protein sequence ID" value="GCC47010.1"/>
    <property type="molecule type" value="Genomic_DNA"/>
</dbReference>
<sequence length="31" mass="3435">MNQPVTASDVTDRQEPADGAAPFAFRDERLE</sequence>
<dbReference type="AlphaFoldDB" id="A0A401TWL1"/>
<protein>
    <submittedName>
        <fullName evidence="2">Uncharacterized protein</fullName>
    </submittedName>
</protein>
<feature type="region of interest" description="Disordered" evidence="1">
    <location>
        <begin position="1"/>
        <end position="31"/>
    </location>
</feature>
<evidence type="ECO:0000313" key="3">
    <source>
        <dbReference type="Proteomes" id="UP000287033"/>
    </source>
</evidence>
<comment type="caution">
    <text evidence="2">The sequence shown here is derived from an EMBL/GenBank/DDBJ whole genome shotgun (WGS) entry which is preliminary data.</text>
</comment>
<name>A0A401TWL1_CHIPU</name>
<reference evidence="2 3" key="1">
    <citation type="journal article" date="2018" name="Nat. Ecol. Evol.">
        <title>Shark genomes provide insights into elasmobranch evolution and the origin of vertebrates.</title>
        <authorList>
            <person name="Hara Y"/>
            <person name="Yamaguchi K"/>
            <person name="Onimaru K"/>
            <person name="Kadota M"/>
            <person name="Koyanagi M"/>
            <person name="Keeley SD"/>
            <person name="Tatsumi K"/>
            <person name="Tanaka K"/>
            <person name="Motone F"/>
            <person name="Kageyama Y"/>
            <person name="Nozu R"/>
            <person name="Adachi N"/>
            <person name="Nishimura O"/>
            <person name="Nakagawa R"/>
            <person name="Tanegashima C"/>
            <person name="Kiyatake I"/>
            <person name="Matsumoto R"/>
            <person name="Murakumo K"/>
            <person name="Nishida K"/>
            <person name="Terakita A"/>
            <person name="Kuratani S"/>
            <person name="Sato K"/>
            <person name="Hyodo S Kuraku.S."/>
        </authorList>
    </citation>
    <scope>NUCLEOTIDE SEQUENCE [LARGE SCALE GENOMIC DNA]</scope>
</reference>
<evidence type="ECO:0000256" key="1">
    <source>
        <dbReference type="SAM" id="MobiDB-lite"/>
    </source>
</evidence>